<name>A0AAN7L163_9MYRT</name>
<proteinExistence type="predicted"/>
<organism evidence="1 2">
    <name type="scientific">Trapa incisa</name>
    <dbReference type="NCBI Taxonomy" id="236973"/>
    <lineage>
        <taxon>Eukaryota</taxon>
        <taxon>Viridiplantae</taxon>
        <taxon>Streptophyta</taxon>
        <taxon>Embryophyta</taxon>
        <taxon>Tracheophyta</taxon>
        <taxon>Spermatophyta</taxon>
        <taxon>Magnoliopsida</taxon>
        <taxon>eudicotyledons</taxon>
        <taxon>Gunneridae</taxon>
        <taxon>Pentapetalae</taxon>
        <taxon>rosids</taxon>
        <taxon>malvids</taxon>
        <taxon>Myrtales</taxon>
        <taxon>Lythraceae</taxon>
        <taxon>Trapa</taxon>
    </lineage>
</organism>
<protein>
    <submittedName>
        <fullName evidence="1">Uncharacterized protein</fullName>
    </submittedName>
</protein>
<accession>A0AAN7L163</accession>
<dbReference type="Proteomes" id="UP001345219">
    <property type="component" value="Chromosome 18"/>
</dbReference>
<reference evidence="1 2" key="1">
    <citation type="journal article" date="2023" name="Hortic Res">
        <title>Pangenome of water caltrop reveals structural variations and asymmetric subgenome divergence after allopolyploidization.</title>
        <authorList>
            <person name="Zhang X."/>
            <person name="Chen Y."/>
            <person name="Wang L."/>
            <person name="Yuan Y."/>
            <person name="Fang M."/>
            <person name="Shi L."/>
            <person name="Lu R."/>
            <person name="Comes H.P."/>
            <person name="Ma Y."/>
            <person name="Chen Y."/>
            <person name="Huang G."/>
            <person name="Zhou Y."/>
            <person name="Zheng Z."/>
            <person name="Qiu Y."/>
        </authorList>
    </citation>
    <scope>NUCLEOTIDE SEQUENCE [LARGE SCALE GENOMIC DNA]</scope>
    <source>
        <tissue evidence="1">Roots</tissue>
    </source>
</reference>
<keyword evidence="2" id="KW-1185">Reference proteome</keyword>
<sequence>MASSLLRTLVRSSAVAASSTARRFSGVSTQINKRSLISEHTAKWLQLLLGSCLHNSMDANPSASFICSLRGCELWVLEDIGKNHQWSLINEVPPIKVEGRIVACEGGRQQPRTWTPN</sequence>
<gene>
    <name evidence="1" type="ORF">SAY87_023400</name>
</gene>
<dbReference type="AlphaFoldDB" id="A0AAN7L163"/>
<evidence type="ECO:0000313" key="2">
    <source>
        <dbReference type="Proteomes" id="UP001345219"/>
    </source>
</evidence>
<dbReference type="EMBL" id="JAXIOK010000003">
    <property type="protein sequence ID" value="KAK4775439.1"/>
    <property type="molecule type" value="Genomic_DNA"/>
</dbReference>
<comment type="caution">
    <text evidence="1">The sequence shown here is derived from an EMBL/GenBank/DDBJ whole genome shotgun (WGS) entry which is preliminary data.</text>
</comment>
<evidence type="ECO:0000313" key="1">
    <source>
        <dbReference type="EMBL" id="KAK4775439.1"/>
    </source>
</evidence>